<organism evidence="13">
    <name type="scientific">viral metagenome</name>
    <dbReference type="NCBI Taxonomy" id="1070528"/>
    <lineage>
        <taxon>unclassified sequences</taxon>
        <taxon>metagenomes</taxon>
        <taxon>organismal metagenomes</taxon>
    </lineage>
</organism>
<dbReference type="Gene3D" id="3.30.565.10">
    <property type="entry name" value="Histidine kinase-like ATPase, C-terminal domain"/>
    <property type="match status" value="1"/>
</dbReference>
<sequence>MDNFLVQDPNSEYGIVYDPNQEKILKDINDASRYGYIPEVPRVFLRSHVYGGSHVREERNVLLYDIKEKYFIRKKITTPKLEERLLLEMLSNCIDNAFLSRRMNVDPGDVTIDMTSDTISIRNTGIPIPVDIHEYFYSQNQFGTCAELIFGIIGAGSNTDDRVTKQGGGQNGIGSKLCNIFSREFTVEIGDNIRGFHQKVIWRRNMTKKVSSVITPSTYNIVMGQDRKYHIVPIGDRYNGPNFVKITWKQDFRKFGIDYFSQEELELYMKYAADATFQGKIPIVFNNTTIDCRGAQSYANLFPKEMSKTAFIHYEFSQAPPIQGRELEAAIASFQIVPDVELIVLDSPGEGMHISYCNGIYNVDGGVHTDAAYREVLRAVKEVMASNKGFDKGLDMSKLDIRDIKKHCTIIINYKCKEPVFKGQDKERLNKPEPKINISPDESAKMKKWKLVDILYKSLTGKNLTAISGGRLGRGRVKDDENFEDANWVDTPRRNEAVMVICEGKSAGAYILKWILSTPERKDKYAAFLLKGKVKNVTDLGVMEIESNEELRKLIKYMGLEYGVDYRTKEGAASLRYGYIYVMVDADSDGSHILCLFLNFIYRAFPTFAMAGRIFYPPTPVIRVLTSSGQTKEIFYNMFQYNQWNEKNGFQKHTAKYFKGLAAGKDAFAKEDSKISPLVLFGFDQLACQALDIAFKRGLTNERKKWIQFWRDKIDTEVVTKIQCQNPRLWHVNISDYINTKLVEYSIDSFTRALPGYKDGLKKSQRQVLWYILDEWNFGHSRKSETKLSQIASAAANKCKYHHGDKGLIDVLSRMASFYPGSNNCPLMSPEGQFGTRNKLGADVGAARYVETKPEPFFTYIFDEELLNLVEQNVVEDKKVEPKWIPCKVPLHIINGVVGVATAYSLEIPSYHPVDVIVWILQYISEQMVFPMVPWFRGFTGGIELEIFKGKYKKESSQQLTEEMIHYYEGLTLTTTGIFRHIRNRNQEYTEEINGKKTKVVHEVADVYVTEVPIGVGLASYRSAMEKLCDRIDDKMETTDTPNIIIEGWKKPITHKDLLLIERTGLCNITLIDDDSFPIQMRNIYEALKIYCDNMIDLYLKLKEKRLKELEEGILHESKIIKLIELLLTDTIIAKKQNESYVAEQLKPYGIEYEIYKKLSRRSETIEGYQEHLEKLTTLQKRYELIRNKHHLAEWSADLNKFMNELTKDPSYQKLQHHQYPFVPTNINDLLSGKIKSPYKIKEETLPQSI</sequence>
<dbReference type="PRINTS" id="PR01158">
    <property type="entry name" value="TOPISMRASEII"/>
</dbReference>
<dbReference type="SMART" id="SM00433">
    <property type="entry name" value="TOP2c"/>
    <property type="match status" value="1"/>
</dbReference>
<evidence type="ECO:0000313" key="13">
    <source>
        <dbReference type="EMBL" id="QHS89791.1"/>
    </source>
</evidence>
<dbReference type="SUPFAM" id="SSF56719">
    <property type="entry name" value="Type II DNA topoisomerase"/>
    <property type="match status" value="1"/>
</dbReference>
<proteinExistence type="inferred from homology"/>
<dbReference type="InterPro" id="IPR020568">
    <property type="entry name" value="Ribosomal_Su5_D2-typ_SF"/>
</dbReference>
<dbReference type="GO" id="GO:0000712">
    <property type="term" value="P:resolution of meiotic recombination intermediates"/>
    <property type="evidence" value="ECO:0007669"/>
    <property type="project" value="TreeGrafter"/>
</dbReference>
<dbReference type="InterPro" id="IPR013506">
    <property type="entry name" value="Topo_IIA_bsu_dom2"/>
</dbReference>
<dbReference type="Gene3D" id="3.30.230.10">
    <property type="match status" value="1"/>
</dbReference>
<keyword evidence="11" id="KW-0413">Isomerase</keyword>
<dbReference type="InterPro" id="IPR001241">
    <property type="entry name" value="Topo_IIA"/>
</dbReference>
<dbReference type="InterPro" id="IPR036890">
    <property type="entry name" value="HATPase_C_sf"/>
</dbReference>
<evidence type="ECO:0000256" key="1">
    <source>
        <dbReference type="ARBA" id="ARBA00000185"/>
    </source>
</evidence>
<dbReference type="InterPro" id="IPR014721">
    <property type="entry name" value="Ribsml_uS5_D2-typ_fold_subgr"/>
</dbReference>
<evidence type="ECO:0000256" key="5">
    <source>
        <dbReference type="ARBA" id="ARBA00012895"/>
    </source>
</evidence>
<dbReference type="Gene3D" id="3.90.199.10">
    <property type="entry name" value="Topoisomerase II, domain 5"/>
    <property type="match status" value="1"/>
</dbReference>
<dbReference type="PANTHER" id="PTHR10169:SF38">
    <property type="entry name" value="DNA TOPOISOMERASE 2"/>
    <property type="match status" value="1"/>
</dbReference>
<dbReference type="InterPro" id="IPR013760">
    <property type="entry name" value="Topo_IIA-like_dom_sf"/>
</dbReference>
<dbReference type="Pfam" id="PF16898">
    <property type="entry name" value="TOPRIM_C"/>
    <property type="match status" value="1"/>
</dbReference>
<dbReference type="SMART" id="SM00387">
    <property type="entry name" value="HATPase_c"/>
    <property type="match status" value="1"/>
</dbReference>
<dbReference type="InterPro" id="IPR002205">
    <property type="entry name" value="Topo_IIA_dom_A"/>
</dbReference>
<dbReference type="GO" id="GO:0000819">
    <property type="term" value="P:sister chromatid segregation"/>
    <property type="evidence" value="ECO:0007669"/>
    <property type="project" value="TreeGrafter"/>
</dbReference>
<dbReference type="GO" id="GO:0006265">
    <property type="term" value="P:DNA topological change"/>
    <property type="evidence" value="ECO:0007669"/>
    <property type="project" value="InterPro"/>
</dbReference>
<dbReference type="InterPro" id="IPR001154">
    <property type="entry name" value="TopoII_euk"/>
</dbReference>
<dbReference type="InterPro" id="IPR050634">
    <property type="entry name" value="DNA_Topoisomerase_II"/>
</dbReference>
<dbReference type="PANTHER" id="PTHR10169">
    <property type="entry name" value="DNA TOPOISOMERASE/GYRASE"/>
    <property type="match status" value="1"/>
</dbReference>
<keyword evidence="8" id="KW-0460">Magnesium</keyword>
<evidence type="ECO:0000256" key="9">
    <source>
        <dbReference type="ARBA" id="ARBA00023029"/>
    </source>
</evidence>
<dbReference type="InterPro" id="IPR013759">
    <property type="entry name" value="Topo_IIA_B_C"/>
</dbReference>
<dbReference type="PROSITE" id="PS52040">
    <property type="entry name" value="TOPO_IIA"/>
    <property type="match status" value="1"/>
</dbReference>
<accession>A0A6C0BDG6</accession>
<evidence type="ECO:0000256" key="2">
    <source>
        <dbReference type="ARBA" id="ARBA00001913"/>
    </source>
</evidence>
<evidence type="ECO:0000256" key="4">
    <source>
        <dbReference type="ARBA" id="ARBA00011080"/>
    </source>
</evidence>
<keyword evidence="9" id="KW-0799">Topoisomerase</keyword>
<comment type="catalytic activity">
    <reaction evidence="1">
        <text>ATP-dependent breakage, passage and rejoining of double-stranded DNA.</text>
        <dbReference type="EC" id="5.6.2.2"/>
    </reaction>
</comment>
<dbReference type="Gene3D" id="3.30.1490.30">
    <property type="match status" value="1"/>
</dbReference>
<dbReference type="PRINTS" id="PR00418">
    <property type="entry name" value="TPI2FAMILY"/>
</dbReference>
<comment type="cofactor">
    <cofactor evidence="2">
        <name>Ca(2+)</name>
        <dbReference type="ChEBI" id="CHEBI:29108"/>
    </cofactor>
</comment>
<evidence type="ECO:0000256" key="6">
    <source>
        <dbReference type="ARBA" id="ARBA00022741"/>
    </source>
</evidence>
<dbReference type="SUPFAM" id="SSF55874">
    <property type="entry name" value="ATPase domain of HSP90 chaperone/DNA topoisomerase II/histidine kinase"/>
    <property type="match status" value="1"/>
</dbReference>
<evidence type="ECO:0000256" key="10">
    <source>
        <dbReference type="ARBA" id="ARBA00023125"/>
    </source>
</evidence>
<dbReference type="Gene3D" id="3.40.50.670">
    <property type="match status" value="1"/>
</dbReference>
<dbReference type="FunFam" id="3.40.50.670:FF:000001">
    <property type="entry name" value="DNA topoisomerase 2"/>
    <property type="match status" value="1"/>
</dbReference>
<keyword evidence="7" id="KW-0067">ATP-binding</keyword>
<keyword evidence="6" id="KW-0547">Nucleotide-binding</keyword>
<evidence type="ECO:0000256" key="8">
    <source>
        <dbReference type="ARBA" id="ARBA00022842"/>
    </source>
</evidence>
<comment type="similarity">
    <text evidence="4">Belongs to the type II topoisomerase family.</text>
</comment>
<dbReference type="InterPro" id="IPR003594">
    <property type="entry name" value="HATPase_dom"/>
</dbReference>
<dbReference type="AlphaFoldDB" id="A0A6C0BDG6"/>
<dbReference type="GO" id="GO:0005524">
    <property type="term" value="F:ATP binding"/>
    <property type="evidence" value="ECO:0007669"/>
    <property type="project" value="UniProtKB-KW"/>
</dbReference>
<dbReference type="EMBL" id="MN739120">
    <property type="protein sequence ID" value="QHS89791.1"/>
    <property type="molecule type" value="Genomic_DNA"/>
</dbReference>
<evidence type="ECO:0000256" key="3">
    <source>
        <dbReference type="ARBA" id="ARBA00001946"/>
    </source>
</evidence>
<keyword evidence="10" id="KW-0238">DNA-binding</keyword>
<dbReference type="GO" id="GO:0005634">
    <property type="term" value="C:nucleus"/>
    <property type="evidence" value="ECO:0007669"/>
    <property type="project" value="TreeGrafter"/>
</dbReference>
<dbReference type="GO" id="GO:0003918">
    <property type="term" value="F:DNA topoisomerase type II (double strand cut, ATP-hydrolyzing) activity"/>
    <property type="evidence" value="ECO:0007669"/>
    <property type="project" value="UniProtKB-EC"/>
</dbReference>
<dbReference type="InterPro" id="IPR031660">
    <property type="entry name" value="TOPRIM_C"/>
</dbReference>
<dbReference type="InterPro" id="IPR013758">
    <property type="entry name" value="Topo_IIA_A/C_ab"/>
</dbReference>
<evidence type="ECO:0000256" key="7">
    <source>
        <dbReference type="ARBA" id="ARBA00022840"/>
    </source>
</evidence>
<dbReference type="Pfam" id="PF00204">
    <property type="entry name" value="DNA_gyraseB"/>
    <property type="match status" value="1"/>
</dbReference>
<dbReference type="GO" id="GO:0003677">
    <property type="term" value="F:DNA binding"/>
    <property type="evidence" value="ECO:0007669"/>
    <property type="project" value="UniProtKB-KW"/>
</dbReference>
<reference evidence="13" key="1">
    <citation type="journal article" date="2020" name="Nature">
        <title>Giant virus diversity and host interactions through global metagenomics.</title>
        <authorList>
            <person name="Schulz F."/>
            <person name="Roux S."/>
            <person name="Paez-Espino D."/>
            <person name="Jungbluth S."/>
            <person name="Walsh D.A."/>
            <person name="Denef V.J."/>
            <person name="McMahon K.D."/>
            <person name="Konstantinidis K.T."/>
            <person name="Eloe-Fadrosh E.A."/>
            <person name="Kyrpides N.C."/>
            <person name="Woyke T."/>
        </authorList>
    </citation>
    <scope>NUCLEOTIDE SEQUENCE</scope>
    <source>
        <strain evidence="13">GVMAG-M-3300010160-4</strain>
    </source>
</reference>
<protein>
    <recommendedName>
        <fullName evidence="5">DNA topoisomerase (ATP-hydrolyzing)</fullName>
        <ecNumber evidence="5">5.6.2.2</ecNumber>
    </recommendedName>
</protein>
<comment type="cofactor">
    <cofactor evidence="3">
        <name>Mg(2+)</name>
        <dbReference type="ChEBI" id="CHEBI:18420"/>
    </cofactor>
</comment>
<dbReference type="SUPFAM" id="SSF54211">
    <property type="entry name" value="Ribosomal protein S5 domain 2-like"/>
    <property type="match status" value="1"/>
</dbReference>
<evidence type="ECO:0000259" key="12">
    <source>
        <dbReference type="PROSITE" id="PS52040"/>
    </source>
</evidence>
<dbReference type="EC" id="5.6.2.2" evidence="5"/>
<dbReference type="SMART" id="SM00434">
    <property type="entry name" value="TOP4c"/>
    <property type="match status" value="1"/>
</dbReference>
<feature type="domain" description="Topo IIA-type catalytic" evidence="12">
    <location>
        <begin position="754"/>
        <end position="945"/>
    </location>
</feature>
<name>A0A6C0BDG6_9ZZZZ</name>
<evidence type="ECO:0000256" key="11">
    <source>
        <dbReference type="ARBA" id="ARBA00023235"/>
    </source>
</evidence>
<dbReference type="Pfam" id="PF00521">
    <property type="entry name" value="DNA_topoisoIV"/>
    <property type="match status" value="1"/>
</dbReference>